<comment type="caution">
    <text evidence="2">The sequence shown here is derived from an EMBL/GenBank/DDBJ whole genome shotgun (WGS) entry which is preliminary data.</text>
</comment>
<dbReference type="PANTHER" id="PTHR37984:SF15">
    <property type="entry name" value="INTEGRASE CATALYTIC DOMAIN-CONTAINING PROTEIN"/>
    <property type="match status" value="1"/>
</dbReference>
<dbReference type="Gene3D" id="3.30.420.10">
    <property type="entry name" value="Ribonuclease H-like superfamily/Ribonuclease H"/>
    <property type="match status" value="1"/>
</dbReference>
<dbReference type="InterPro" id="IPR036397">
    <property type="entry name" value="RNaseH_sf"/>
</dbReference>
<name>A0ABD0MSF5_CIRMR</name>
<feature type="domain" description="Integrase catalytic" evidence="1">
    <location>
        <begin position="4"/>
        <end position="162"/>
    </location>
</feature>
<dbReference type="InterPro" id="IPR050951">
    <property type="entry name" value="Retrovirus_Pol_polyprotein"/>
</dbReference>
<evidence type="ECO:0000313" key="3">
    <source>
        <dbReference type="Proteomes" id="UP001529510"/>
    </source>
</evidence>
<dbReference type="PROSITE" id="PS50994">
    <property type="entry name" value="INTEGRASE"/>
    <property type="match status" value="1"/>
</dbReference>
<dbReference type="Proteomes" id="UP001529510">
    <property type="component" value="Unassembled WGS sequence"/>
</dbReference>
<protein>
    <recommendedName>
        <fullName evidence="1">Integrase catalytic domain-containing protein</fullName>
    </recommendedName>
</protein>
<dbReference type="FunFam" id="3.30.420.10:FF:000032">
    <property type="entry name" value="Retrovirus-related Pol polyprotein from transposon 297-like Protein"/>
    <property type="match status" value="1"/>
</dbReference>
<organism evidence="2 3">
    <name type="scientific">Cirrhinus mrigala</name>
    <name type="common">Mrigala</name>
    <dbReference type="NCBI Taxonomy" id="683832"/>
    <lineage>
        <taxon>Eukaryota</taxon>
        <taxon>Metazoa</taxon>
        <taxon>Chordata</taxon>
        <taxon>Craniata</taxon>
        <taxon>Vertebrata</taxon>
        <taxon>Euteleostomi</taxon>
        <taxon>Actinopterygii</taxon>
        <taxon>Neopterygii</taxon>
        <taxon>Teleostei</taxon>
        <taxon>Ostariophysi</taxon>
        <taxon>Cypriniformes</taxon>
        <taxon>Cyprinidae</taxon>
        <taxon>Labeoninae</taxon>
        <taxon>Labeonini</taxon>
        <taxon>Cirrhinus</taxon>
    </lineage>
</organism>
<dbReference type="InterPro" id="IPR001584">
    <property type="entry name" value="Integrase_cat-core"/>
</dbReference>
<accession>A0ABD0MSF5</accession>
<proteinExistence type="predicted"/>
<dbReference type="PANTHER" id="PTHR37984">
    <property type="entry name" value="PROTEIN CBG26694"/>
    <property type="match status" value="1"/>
</dbReference>
<dbReference type="Pfam" id="PF00665">
    <property type="entry name" value="rve"/>
    <property type="match status" value="1"/>
</dbReference>
<sequence>ALPVIDVPFDRIGVDVIGPLERSQAGNRFILVISDYATRYPEAYPLRDVTAKQIASALLKFFSQVGVPKEVLSDQGTNFMSRIRQQVYQLLGIKRVRTTPYHPQTDGLVERFNQTLKNMLKKFVSDSGKDWDKWLPYLLFAYREVPQASTGFSSFELLYAHQVRGRLDVLKESWEATDSPKTKNILTYVLKMREKLQQSTALARENLISSQVQQKR</sequence>
<dbReference type="AlphaFoldDB" id="A0ABD0MSF5"/>
<evidence type="ECO:0000313" key="2">
    <source>
        <dbReference type="EMBL" id="KAL0151935.1"/>
    </source>
</evidence>
<reference evidence="2 3" key="1">
    <citation type="submission" date="2024-05" db="EMBL/GenBank/DDBJ databases">
        <title>Genome sequencing and assembly of Indian major carp, Cirrhinus mrigala (Hamilton, 1822).</title>
        <authorList>
            <person name="Mohindra V."/>
            <person name="Chowdhury L.M."/>
            <person name="Lal K."/>
            <person name="Jena J.K."/>
        </authorList>
    </citation>
    <scope>NUCLEOTIDE SEQUENCE [LARGE SCALE GENOMIC DNA]</scope>
    <source>
        <strain evidence="2">CM1030</strain>
        <tissue evidence="2">Blood</tissue>
    </source>
</reference>
<dbReference type="InterPro" id="IPR012337">
    <property type="entry name" value="RNaseH-like_sf"/>
</dbReference>
<dbReference type="SUPFAM" id="SSF53098">
    <property type="entry name" value="Ribonuclease H-like"/>
    <property type="match status" value="1"/>
</dbReference>
<gene>
    <name evidence="2" type="ORF">M9458_052742</name>
</gene>
<evidence type="ECO:0000259" key="1">
    <source>
        <dbReference type="PROSITE" id="PS50994"/>
    </source>
</evidence>
<dbReference type="EMBL" id="JAMKFB020000208">
    <property type="protein sequence ID" value="KAL0151935.1"/>
    <property type="molecule type" value="Genomic_DNA"/>
</dbReference>
<keyword evidence="3" id="KW-1185">Reference proteome</keyword>
<feature type="non-terminal residue" evidence="2">
    <location>
        <position position="1"/>
    </location>
</feature>